<dbReference type="AlphaFoldDB" id="A0A250IVF9"/>
<reference evidence="1 2" key="1">
    <citation type="submission" date="2017-06" db="EMBL/GenBank/DDBJ databases">
        <title>Sequencing and comparative analysis of myxobacterial genomes.</title>
        <authorList>
            <person name="Rupp O."/>
            <person name="Goesmann A."/>
            <person name="Sogaard-Andersen L."/>
        </authorList>
    </citation>
    <scope>NUCLEOTIDE SEQUENCE [LARGE SCALE GENOMIC DNA]</scope>
    <source>
        <strain evidence="1 2">DSM 52655</strain>
    </source>
</reference>
<accession>A0A250IVF9</accession>
<proteinExistence type="predicted"/>
<protein>
    <submittedName>
        <fullName evidence="1">Uncharacterized protein</fullName>
    </submittedName>
</protein>
<name>A0A250IVF9_9BACT</name>
<evidence type="ECO:0000313" key="2">
    <source>
        <dbReference type="Proteomes" id="UP000217257"/>
    </source>
</evidence>
<dbReference type="EMBL" id="CP022098">
    <property type="protein sequence ID" value="ATB35187.1"/>
    <property type="molecule type" value="Genomic_DNA"/>
</dbReference>
<organism evidence="1 2">
    <name type="scientific">Cystobacter fuscus</name>
    <dbReference type="NCBI Taxonomy" id="43"/>
    <lineage>
        <taxon>Bacteria</taxon>
        <taxon>Pseudomonadati</taxon>
        <taxon>Myxococcota</taxon>
        <taxon>Myxococcia</taxon>
        <taxon>Myxococcales</taxon>
        <taxon>Cystobacterineae</taxon>
        <taxon>Archangiaceae</taxon>
        <taxon>Cystobacter</taxon>
    </lineage>
</organism>
<evidence type="ECO:0000313" key="1">
    <source>
        <dbReference type="EMBL" id="ATB35187.1"/>
    </source>
</evidence>
<gene>
    <name evidence="1" type="ORF">CYFUS_000599</name>
</gene>
<dbReference type="KEGG" id="cfus:CYFUS_000599"/>
<dbReference type="Proteomes" id="UP000217257">
    <property type="component" value="Chromosome"/>
</dbReference>
<sequence length="67" mass="7374">MERGPMNCVMSEIANVSVEQTSDGAVVRLTAKDPNQVEQVQQMARRMENCMAGEQQSPDQQTPAPKP</sequence>